<name>A0A2P5EHK0_TREOI</name>
<feature type="region of interest" description="Disordered" evidence="1">
    <location>
        <begin position="276"/>
        <end position="316"/>
    </location>
</feature>
<feature type="compositionally biased region" description="Polar residues" evidence="1">
    <location>
        <begin position="302"/>
        <end position="316"/>
    </location>
</feature>
<dbReference type="Proteomes" id="UP000237000">
    <property type="component" value="Unassembled WGS sequence"/>
</dbReference>
<organism evidence="2 3">
    <name type="scientific">Trema orientale</name>
    <name type="common">Charcoal tree</name>
    <name type="synonym">Celtis orientalis</name>
    <dbReference type="NCBI Taxonomy" id="63057"/>
    <lineage>
        <taxon>Eukaryota</taxon>
        <taxon>Viridiplantae</taxon>
        <taxon>Streptophyta</taxon>
        <taxon>Embryophyta</taxon>
        <taxon>Tracheophyta</taxon>
        <taxon>Spermatophyta</taxon>
        <taxon>Magnoliopsida</taxon>
        <taxon>eudicotyledons</taxon>
        <taxon>Gunneridae</taxon>
        <taxon>Pentapetalae</taxon>
        <taxon>rosids</taxon>
        <taxon>fabids</taxon>
        <taxon>Rosales</taxon>
        <taxon>Cannabaceae</taxon>
        <taxon>Trema</taxon>
    </lineage>
</organism>
<sequence>MADLSRIGLYIQLKLPLREKMDYNEFYERLIRSLDEQKQLAGRGGVWTWRDVREYMCGFKPNMIDEELEMVSRTTKGEEMEIFGSTYDGKKKERLEDMLRKGRDRQIDQVWECLKLTTEKLQLIEADLFLVLRCFVPLRPDSQTTKSQLREFRAKLTQLKDSKNGRVPIVVLRSLAAVEGLLSLMEETKCGDGGERHQKSDVEIANDEDFDKLVQMFWDLEFVLICISSLLISEQNKCQYERCDAVLAWSNETLKSISERNEAIITEFGPELRRTYRKNKRRLDPRTTNLPSKKPRGGGESSHGTGNSLSLGRSSSTRNHRTFKLLAQTYGGGTREPYAWYVVDKVMELLKMGESEARQSTKTPVAEISANETKEFYRKSHK</sequence>
<dbReference type="EMBL" id="JXTC01000154">
    <property type="protein sequence ID" value="PON84984.1"/>
    <property type="molecule type" value="Genomic_DNA"/>
</dbReference>
<dbReference type="InParanoid" id="A0A2P5EHK0"/>
<gene>
    <name evidence="2" type="ORF">TorRG33x02_192360</name>
</gene>
<keyword evidence="3" id="KW-1185">Reference proteome</keyword>
<proteinExistence type="predicted"/>
<evidence type="ECO:0000313" key="2">
    <source>
        <dbReference type="EMBL" id="PON84984.1"/>
    </source>
</evidence>
<evidence type="ECO:0000256" key="1">
    <source>
        <dbReference type="SAM" id="MobiDB-lite"/>
    </source>
</evidence>
<evidence type="ECO:0000313" key="3">
    <source>
        <dbReference type="Proteomes" id="UP000237000"/>
    </source>
</evidence>
<comment type="caution">
    <text evidence="2">The sequence shown here is derived from an EMBL/GenBank/DDBJ whole genome shotgun (WGS) entry which is preliminary data.</text>
</comment>
<dbReference type="AlphaFoldDB" id="A0A2P5EHK0"/>
<reference evidence="3" key="1">
    <citation type="submission" date="2016-06" db="EMBL/GenBank/DDBJ databases">
        <title>Parallel loss of symbiosis genes in relatives of nitrogen-fixing non-legume Parasponia.</title>
        <authorList>
            <person name="Van Velzen R."/>
            <person name="Holmer R."/>
            <person name="Bu F."/>
            <person name="Rutten L."/>
            <person name="Van Zeijl A."/>
            <person name="Liu W."/>
            <person name="Santuari L."/>
            <person name="Cao Q."/>
            <person name="Sharma T."/>
            <person name="Shen D."/>
            <person name="Roswanjaya Y."/>
            <person name="Wardhani T."/>
            <person name="Kalhor M.S."/>
            <person name="Jansen J."/>
            <person name="Van den Hoogen J."/>
            <person name="Gungor B."/>
            <person name="Hartog M."/>
            <person name="Hontelez J."/>
            <person name="Verver J."/>
            <person name="Yang W.-C."/>
            <person name="Schijlen E."/>
            <person name="Repin R."/>
            <person name="Schilthuizen M."/>
            <person name="Schranz E."/>
            <person name="Heidstra R."/>
            <person name="Miyata K."/>
            <person name="Fedorova E."/>
            <person name="Kohlen W."/>
            <person name="Bisseling T."/>
            <person name="Smit S."/>
            <person name="Geurts R."/>
        </authorList>
    </citation>
    <scope>NUCLEOTIDE SEQUENCE [LARGE SCALE GENOMIC DNA]</scope>
    <source>
        <strain evidence="3">cv. RG33-2</strain>
    </source>
</reference>
<protein>
    <submittedName>
        <fullName evidence="2">Uncharacterized protein</fullName>
    </submittedName>
</protein>
<accession>A0A2P5EHK0</accession>